<proteinExistence type="predicted"/>
<name>A0A174T1X5_9FIRM</name>
<dbReference type="AlphaFoldDB" id="A0A174T1X5"/>
<dbReference type="SMART" id="SM00530">
    <property type="entry name" value="HTH_XRE"/>
    <property type="match status" value="1"/>
</dbReference>
<evidence type="ECO:0000256" key="1">
    <source>
        <dbReference type="ARBA" id="ARBA00023125"/>
    </source>
</evidence>
<dbReference type="Gene3D" id="1.10.260.40">
    <property type="entry name" value="lambda repressor-like DNA-binding domains"/>
    <property type="match status" value="1"/>
</dbReference>
<feature type="domain" description="HTH cro/C1-type" evidence="2">
    <location>
        <begin position="324"/>
        <end position="379"/>
    </location>
</feature>
<sequence length="392" mass="46043">MKLTDEQIKFVKENIKGKKVDEEKFLEYLEKNDSVGEEIFEECKAKDDHRFFVSSFTFGLRKNVRGYLPVKTEVFIRRIPFYYYRADRGYSFRSWIADLIRDTEEYEEELEKIYQVLEYLYYEGGVSIDEIMSYIKIQLYGKEEESEKQHDIETAISKSLLYASSWITEEKLLYDWAEYIKICKKIGWNDYFPERFITKYNEALEMAGLSPIIYGFHSKSWLLHLDRERNKISCMGNFPCDGLGRPIMKWIGIRTEKVEGVSCTCVNSRYGELIIQINPESMIYVLNYVDGNGELAEPGEAGTVISWEQQYAGPLNMVFDNEALKEARKAFKMTQKELADAIGTSVRTYQKWENGDTKPDCQSLLRLMNWLEIEDVQYLIAYKSYPAEEEKG</sequence>
<dbReference type="EMBL" id="CZAB01000077">
    <property type="protein sequence ID" value="CUQ03822.1"/>
    <property type="molecule type" value="Genomic_DNA"/>
</dbReference>
<dbReference type="PROSITE" id="PS50943">
    <property type="entry name" value="HTH_CROC1"/>
    <property type="match status" value="1"/>
</dbReference>
<accession>A0A174T1X5</accession>
<reference evidence="3 4" key="1">
    <citation type="submission" date="2015-09" db="EMBL/GenBank/DDBJ databases">
        <authorList>
            <consortium name="Pathogen Informatics"/>
        </authorList>
    </citation>
    <scope>NUCLEOTIDE SEQUENCE [LARGE SCALE GENOMIC DNA]</scope>
    <source>
        <strain evidence="3 4">2789STDY5834865</strain>
    </source>
</reference>
<dbReference type="PANTHER" id="PTHR46558:SF11">
    <property type="entry name" value="HTH-TYPE TRANSCRIPTIONAL REGULATOR XRE"/>
    <property type="match status" value="1"/>
</dbReference>
<evidence type="ECO:0000259" key="2">
    <source>
        <dbReference type="PROSITE" id="PS50943"/>
    </source>
</evidence>
<dbReference type="InterPro" id="IPR010982">
    <property type="entry name" value="Lambda_DNA-bd_dom_sf"/>
</dbReference>
<dbReference type="PANTHER" id="PTHR46558">
    <property type="entry name" value="TRACRIPTIONAL REGULATORY PROTEIN-RELATED-RELATED"/>
    <property type="match status" value="1"/>
</dbReference>
<dbReference type="CDD" id="cd00093">
    <property type="entry name" value="HTH_XRE"/>
    <property type="match status" value="1"/>
</dbReference>
<dbReference type="Pfam" id="PF01381">
    <property type="entry name" value="HTH_3"/>
    <property type="match status" value="1"/>
</dbReference>
<evidence type="ECO:0000313" key="4">
    <source>
        <dbReference type="Proteomes" id="UP000095512"/>
    </source>
</evidence>
<dbReference type="Proteomes" id="UP000095512">
    <property type="component" value="Unassembled WGS sequence"/>
</dbReference>
<dbReference type="SUPFAM" id="SSF47413">
    <property type="entry name" value="lambda repressor-like DNA-binding domains"/>
    <property type="match status" value="1"/>
</dbReference>
<dbReference type="RefSeq" id="WP_057572891.1">
    <property type="nucleotide sequence ID" value="NZ_CATYWZ010000105.1"/>
</dbReference>
<organism evidence="3 4">
    <name type="scientific">Enterocloster clostridioformis</name>
    <dbReference type="NCBI Taxonomy" id="1531"/>
    <lineage>
        <taxon>Bacteria</taxon>
        <taxon>Bacillati</taxon>
        <taxon>Bacillota</taxon>
        <taxon>Clostridia</taxon>
        <taxon>Lachnospirales</taxon>
        <taxon>Lachnospiraceae</taxon>
        <taxon>Enterocloster</taxon>
    </lineage>
</organism>
<protein>
    <submittedName>
        <fullName evidence="3">Putative transcriptional regulator</fullName>
    </submittedName>
</protein>
<dbReference type="InterPro" id="IPR001387">
    <property type="entry name" value="Cro/C1-type_HTH"/>
</dbReference>
<gene>
    <name evidence="3" type="ORF">ERS852480_04700</name>
</gene>
<dbReference type="GO" id="GO:0003677">
    <property type="term" value="F:DNA binding"/>
    <property type="evidence" value="ECO:0007669"/>
    <property type="project" value="UniProtKB-KW"/>
</dbReference>
<keyword evidence="1" id="KW-0238">DNA-binding</keyword>
<evidence type="ECO:0000313" key="3">
    <source>
        <dbReference type="EMBL" id="CUQ03822.1"/>
    </source>
</evidence>